<reference evidence="2 3" key="1">
    <citation type="submission" date="2018-05" db="EMBL/GenBank/DDBJ databases">
        <authorList>
            <consortium name="PulseNet: The National Subtyping Network for Foodborne Disease Surveillance"/>
            <person name="Tarr C.L."/>
            <person name="Trees E."/>
            <person name="Katz L.S."/>
            <person name="Carleton-Romer H.A."/>
            <person name="Stroika S."/>
            <person name="Kucerova Z."/>
            <person name="Roache K.F."/>
            <person name="Sabol A.L."/>
            <person name="Besser J."/>
            <person name="Gerner-Smidt P."/>
        </authorList>
    </citation>
    <scope>NUCLEOTIDE SEQUENCE [LARGE SCALE GENOMIC DNA]</scope>
    <source>
        <strain evidence="2 3">PNUSAC001435</strain>
    </source>
</reference>
<protein>
    <submittedName>
        <fullName evidence="2">UDP-N-acetylglucosamine 4,6-dehydratase (Inverting)</fullName>
    </submittedName>
</protein>
<evidence type="ECO:0000313" key="2">
    <source>
        <dbReference type="EMBL" id="EAJ9198565.1"/>
    </source>
</evidence>
<organism evidence="2 3">
    <name type="scientific">Campylobacter coli</name>
    <dbReference type="NCBI Taxonomy" id="195"/>
    <lineage>
        <taxon>Bacteria</taxon>
        <taxon>Pseudomonadati</taxon>
        <taxon>Campylobacterota</taxon>
        <taxon>Epsilonproteobacteria</taxon>
        <taxon>Campylobacterales</taxon>
        <taxon>Campylobacteraceae</taxon>
        <taxon>Campylobacter</taxon>
    </lineage>
</organism>
<dbReference type="EMBL" id="AACBVJ010000152">
    <property type="protein sequence ID" value="EAJ9198565.1"/>
    <property type="molecule type" value="Genomic_DNA"/>
</dbReference>
<evidence type="ECO:0000313" key="3">
    <source>
        <dbReference type="Proteomes" id="UP000382436"/>
    </source>
</evidence>
<evidence type="ECO:0000256" key="1">
    <source>
        <dbReference type="SAM" id="MobiDB-lite"/>
    </source>
</evidence>
<accession>A0A690LST3</accession>
<proteinExistence type="predicted"/>
<sequence>INALGEKGQKVKDGFSYSSDNNPQWASEKELLDIINHTEGF</sequence>
<gene>
    <name evidence="2" type="ORF">BZ274_10455</name>
</gene>
<comment type="caution">
    <text evidence="2">The sequence shown here is derived from an EMBL/GenBank/DDBJ whole genome shotgun (WGS) entry which is preliminary data.</text>
</comment>
<feature type="non-terminal residue" evidence="2">
    <location>
        <position position="1"/>
    </location>
</feature>
<feature type="region of interest" description="Disordered" evidence="1">
    <location>
        <begin position="1"/>
        <end position="22"/>
    </location>
</feature>
<dbReference type="AlphaFoldDB" id="A0A690LST3"/>
<name>A0A690LST3_CAMCO</name>
<dbReference type="Proteomes" id="UP000382436">
    <property type="component" value="Unassembled WGS sequence"/>
</dbReference>